<dbReference type="InterPro" id="IPR013783">
    <property type="entry name" value="Ig-like_fold"/>
</dbReference>
<dbReference type="Gene3D" id="2.60.40.10">
    <property type="entry name" value="Immunoglobulins"/>
    <property type="match status" value="1"/>
</dbReference>
<protein>
    <submittedName>
        <fullName evidence="3">Ig-like domain-containing protein</fullName>
    </submittedName>
</protein>
<keyword evidence="2" id="KW-1185">Reference proteome</keyword>
<evidence type="ECO:0000259" key="1">
    <source>
        <dbReference type="PROSITE" id="PS50835"/>
    </source>
</evidence>
<dbReference type="InterPro" id="IPR007110">
    <property type="entry name" value="Ig-like_dom"/>
</dbReference>
<organism evidence="2 3">
    <name type="scientific">Heterorhabditis bacteriophora</name>
    <name type="common">Entomopathogenic nematode worm</name>
    <dbReference type="NCBI Taxonomy" id="37862"/>
    <lineage>
        <taxon>Eukaryota</taxon>
        <taxon>Metazoa</taxon>
        <taxon>Ecdysozoa</taxon>
        <taxon>Nematoda</taxon>
        <taxon>Chromadorea</taxon>
        <taxon>Rhabditida</taxon>
        <taxon>Rhabditina</taxon>
        <taxon>Rhabditomorpha</taxon>
        <taxon>Strongyloidea</taxon>
        <taxon>Heterorhabditidae</taxon>
        <taxon>Heterorhabditis</taxon>
    </lineage>
</organism>
<sequence>MPRNPSYVNVNSLTTQVPVTPLLDYVNSSGQWCAQVSLSRLRAAKLHISVVFDKRCNFSFVKSICLSLLQTAFLLSAWNLVISPHGERLQNRRTGDNFLVVCKVKDYDGAASDTKVEWYRNGNLLSRLGNIMTIYKTYSNQLMINRPTISDGGEYICKADVNGEKQEAKADISFTARPVITVFDIPANNRGNEGQSSQLKCGAVGKPKPDYKWLNSVWGRTTDFSKIRLLLGKDVLTKVMNYPSFCVCPRSILLSTPLTTTV</sequence>
<dbReference type="Pfam" id="PF07679">
    <property type="entry name" value="I-set"/>
    <property type="match status" value="1"/>
</dbReference>
<dbReference type="SUPFAM" id="SSF48726">
    <property type="entry name" value="Immunoglobulin"/>
    <property type="match status" value="1"/>
</dbReference>
<name>A0A1I7XDQ9_HETBA</name>
<dbReference type="InterPro" id="IPR036179">
    <property type="entry name" value="Ig-like_dom_sf"/>
</dbReference>
<dbReference type="WBParaSite" id="Hba_15842">
    <property type="protein sequence ID" value="Hba_15842"/>
    <property type="gene ID" value="Hba_15842"/>
</dbReference>
<accession>A0A1I7XDQ9</accession>
<dbReference type="PROSITE" id="PS50835">
    <property type="entry name" value="IG_LIKE"/>
    <property type="match status" value="2"/>
</dbReference>
<dbReference type="InterPro" id="IPR013098">
    <property type="entry name" value="Ig_I-set"/>
</dbReference>
<feature type="domain" description="Ig-like" evidence="1">
    <location>
        <begin position="84"/>
        <end position="173"/>
    </location>
</feature>
<reference evidence="3" key="1">
    <citation type="submission" date="2016-11" db="UniProtKB">
        <authorList>
            <consortium name="WormBaseParasite"/>
        </authorList>
    </citation>
    <scope>IDENTIFICATION</scope>
</reference>
<evidence type="ECO:0000313" key="3">
    <source>
        <dbReference type="WBParaSite" id="Hba_15842"/>
    </source>
</evidence>
<feature type="domain" description="Ig-like" evidence="1">
    <location>
        <begin position="178"/>
        <end position="214"/>
    </location>
</feature>
<proteinExistence type="predicted"/>
<dbReference type="Proteomes" id="UP000095283">
    <property type="component" value="Unplaced"/>
</dbReference>
<dbReference type="AlphaFoldDB" id="A0A1I7XDQ9"/>
<evidence type="ECO:0000313" key="2">
    <source>
        <dbReference type="Proteomes" id="UP000095283"/>
    </source>
</evidence>